<feature type="compositionally biased region" description="Basic and acidic residues" evidence="1">
    <location>
        <begin position="13"/>
        <end position="23"/>
    </location>
</feature>
<evidence type="ECO:0000259" key="2">
    <source>
        <dbReference type="Pfam" id="PF18029"/>
    </source>
</evidence>
<dbReference type="Proteomes" id="UP000632289">
    <property type="component" value="Unassembled WGS sequence"/>
</dbReference>
<sequence length="39" mass="4233">MAEVERPVSLGARRVDSARDGRPRVTLLDPEGDGFPRPG</sequence>
<dbReference type="AlphaFoldDB" id="A0A927EX77"/>
<accession>A0A927EX77</accession>
<proteinExistence type="predicted"/>
<dbReference type="RefSeq" id="WP_191207692.1">
    <property type="nucleotide sequence ID" value="NZ_BAABKL010000039.1"/>
</dbReference>
<dbReference type="EMBL" id="JACXYU010000001">
    <property type="protein sequence ID" value="MBD3930411.1"/>
    <property type="molecule type" value="Genomic_DNA"/>
</dbReference>
<name>A0A927EX77_9ACTN</name>
<reference evidence="3" key="1">
    <citation type="submission" date="2020-09" db="EMBL/GenBank/DDBJ databases">
        <title>Secondary metabolite and genome analysis of marine Streptomyces chumphonensis KK1-2T.</title>
        <authorList>
            <person name="Phongsopitanun W."/>
            <person name="Kanchanasin P."/>
            <person name="Pittayakhajonwut P."/>
            <person name="Suwanborirux K."/>
            <person name="Tanasupawat S."/>
        </authorList>
    </citation>
    <scope>NUCLEOTIDE SEQUENCE</scope>
    <source>
        <strain evidence="3">KK1-2</strain>
    </source>
</reference>
<gene>
    <name evidence="3" type="ORF">IF129_02320</name>
</gene>
<keyword evidence="4" id="KW-1185">Reference proteome</keyword>
<feature type="domain" description="Glyoxalase-like" evidence="2">
    <location>
        <begin position="2"/>
        <end position="35"/>
    </location>
</feature>
<evidence type="ECO:0000256" key="1">
    <source>
        <dbReference type="SAM" id="MobiDB-lite"/>
    </source>
</evidence>
<evidence type="ECO:0000313" key="4">
    <source>
        <dbReference type="Proteomes" id="UP000632289"/>
    </source>
</evidence>
<evidence type="ECO:0000313" key="3">
    <source>
        <dbReference type="EMBL" id="MBD3930411.1"/>
    </source>
</evidence>
<comment type="caution">
    <text evidence="3">The sequence shown here is derived from an EMBL/GenBank/DDBJ whole genome shotgun (WGS) entry which is preliminary data.</text>
</comment>
<feature type="region of interest" description="Disordered" evidence="1">
    <location>
        <begin position="1"/>
        <end position="39"/>
    </location>
</feature>
<organism evidence="3 4">
    <name type="scientific">Streptomyces chumphonensis</name>
    <dbReference type="NCBI Taxonomy" id="1214925"/>
    <lineage>
        <taxon>Bacteria</taxon>
        <taxon>Bacillati</taxon>
        <taxon>Actinomycetota</taxon>
        <taxon>Actinomycetes</taxon>
        <taxon>Kitasatosporales</taxon>
        <taxon>Streptomycetaceae</taxon>
        <taxon>Streptomyces</taxon>
    </lineage>
</organism>
<protein>
    <recommendedName>
        <fullName evidence="2">Glyoxalase-like domain-containing protein</fullName>
    </recommendedName>
</protein>
<dbReference type="Pfam" id="PF18029">
    <property type="entry name" value="Glyoxalase_6"/>
    <property type="match status" value="1"/>
</dbReference>
<dbReference type="InterPro" id="IPR041581">
    <property type="entry name" value="Glyoxalase_6"/>
</dbReference>